<gene>
    <name evidence="4" type="ORF">RJT34_07182</name>
</gene>
<feature type="repeat" description="PPR" evidence="3">
    <location>
        <begin position="361"/>
        <end position="395"/>
    </location>
</feature>
<dbReference type="AlphaFoldDB" id="A0AAN9K2E2"/>
<dbReference type="PANTHER" id="PTHR47934">
    <property type="entry name" value="PENTATRICOPEPTIDE REPEAT-CONTAINING PROTEIN PET309, MITOCHONDRIAL"/>
    <property type="match status" value="1"/>
</dbReference>
<evidence type="ECO:0000313" key="5">
    <source>
        <dbReference type="Proteomes" id="UP001359559"/>
    </source>
</evidence>
<comment type="caution">
    <text evidence="4">The sequence shown here is derived from an EMBL/GenBank/DDBJ whole genome shotgun (WGS) entry which is preliminary data.</text>
</comment>
<comment type="similarity">
    <text evidence="1">Belongs to the PPR family. P subfamily.</text>
</comment>
<evidence type="ECO:0000256" key="2">
    <source>
        <dbReference type="ARBA" id="ARBA00022737"/>
    </source>
</evidence>
<evidence type="ECO:0000256" key="1">
    <source>
        <dbReference type="ARBA" id="ARBA00007626"/>
    </source>
</evidence>
<feature type="repeat" description="PPR" evidence="3">
    <location>
        <begin position="396"/>
        <end position="430"/>
    </location>
</feature>
<feature type="repeat" description="PPR" evidence="3">
    <location>
        <begin position="326"/>
        <end position="360"/>
    </location>
</feature>
<evidence type="ECO:0008006" key="6">
    <source>
        <dbReference type="Google" id="ProtNLM"/>
    </source>
</evidence>
<evidence type="ECO:0000256" key="3">
    <source>
        <dbReference type="PROSITE-ProRule" id="PRU00708"/>
    </source>
</evidence>
<dbReference type="NCBIfam" id="TIGR00756">
    <property type="entry name" value="PPR"/>
    <property type="match status" value="6"/>
</dbReference>
<dbReference type="InterPro" id="IPR002885">
    <property type="entry name" value="PPR_rpt"/>
</dbReference>
<dbReference type="InterPro" id="IPR051114">
    <property type="entry name" value="Mito_RNA_Proc_CCM1"/>
</dbReference>
<evidence type="ECO:0000313" key="4">
    <source>
        <dbReference type="EMBL" id="KAK7310000.1"/>
    </source>
</evidence>
<dbReference type="PANTHER" id="PTHR47934:SF6">
    <property type="entry name" value="MITOCHONDRIAL GROUP I INTRON SPLICING FACTOR CCM1-RELATED"/>
    <property type="match status" value="1"/>
</dbReference>
<dbReference type="EMBL" id="JAYKXN010000002">
    <property type="protein sequence ID" value="KAK7310000.1"/>
    <property type="molecule type" value="Genomic_DNA"/>
</dbReference>
<sequence length="437" mass="49951">MSVSSCRHYAPQQRMRLEVFALLRDVVGYCDVAKYDKFELFSTLLDSPCHVERSVVVFDVLIKVFASNSMLENALDVFVNAKRIRLELDIKTCNFLLKCLVKENRVEDVGGEADMRRAAEILGKIYRSGEKLTVVTYKSYIHGLCKVGSVEAALMIVPNLHYKNQPLNSHCFNAVIYRFCKRGGVCEALQVMEEMKSSGVGSLQRSLTLLEDFQEHGFDLNPHSYNAIIYQLCKENYPEGASELLPRMLKRNVLPGGVKYSTLIYGFAKQLNLRKAVKLFTRMVKAGVAFNTATYTILISIFSRSCKMHEAYGIFKEMKERGLRPNQISYTTLIAGFCDAREMNKAWALFEEMSREGCSPNVITRTCLIDGFCKSNRIDWATWVFDKMNRDSVIPDVVTYIVLIAWYQSHGYIDQAHKLYEVMKANGVLPYERLIMF</sequence>
<reference evidence="4 5" key="1">
    <citation type="submission" date="2024-01" db="EMBL/GenBank/DDBJ databases">
        <title>The genomes of 5 underutilized Papilionoideae crops provide insights into root nodulation and disease resistance.</title>
        <authorList>
            <person name="Yuan L."/>
        </authorList>
    </citation>
    <scope>NUCLEOTIDE SEQUENCE [LARGE SCALE GENOMIC DNA]</scope>
    <source>
        <strain evidence="4">LY-2023</strain>
        <tissue evidence="4">Leaf</tissue>
    </source>
</reference>
<dbReference type="InterPro" id="IPR011990">
    <property type="entry name" value="TPR-like_helical_dom_sf"/>
</dbReference>
<dbReference type="Gene3D" id="1.25.40.10">
    <property type="entry name" value="Tetratricopeptide repeat domain"/>
    <property type="match status" value="5"/>
</dbReference>
<feature type="repeat" description="PPR" evidence="3">
    <location>
        <begin position="168"/>
        <end position="202"/>
    </location>
</feature>
<dbReference type="GO" id="GO:0005739">
    <property type="term" value="C:mitochondrion"/>
    <property type="evidence" value="ECO:0007669"/>
    <property type="project" value="TreeGrafter"/>
</dbReference>
<keyword evidence="5" id="KW-1185">Reference proteome</keyword>
<keyword evidence="2" id="KW-0677">Repeat</keyword>
<dbReference type="GO" id="GO:0006396">
    <property type="term" value="P:RNA processing"/>
    <property type="evidence" value="ECO:0007669"/>
    <property type="project" value="TreeGrafter"/>
</dbReference>
<feature type="repeat" description="PPR" evidence="3">
    <location>
        <begin position="291"/>
        <end position="325"/>
    </location>
</feature>
<dbReference type="Proteomes" id="UP001359559">
    <property type="component" value="Unassembled WGS sequence"/>
</dbReference>
<proteinExistence type="inferred from homology"/>
<feature type="repeat" description="PPR" evidence="3">
    <location>
        <begin position="256"/>
        <end position="290"/>
    </location>
</feature>
<accession>A0AAN9K2E2</accession>
<name>A0AAN9K2E2_CLITE</name>
<feature type="repeat" description="PPR" evidence="3">
    <location>
        <begin position="221"/>
        <end position="255"/>
    </location>
</feature>
<dbReference type="GO" id="GO:0007005">
    <property type="term" value="P:mitochondrion organization"/>
    <property type="evidence" value="ECO:0007669"/>
    <property type="project" value="TreeGrafter"/>
</dbReference>
<dbReference type="Pfam" id="PF01535">
    <property type="entry name" value="PPR"/>
    <property type="match status" value="4"/>
</dbReference>
<organism evidence="4 5">
    <name type="scientific">Clitoria ternatea</name>
    <name type="common">Butterfly pea</name>
    <dbReference type="NCBI Taxonomy" id="43366"/>
    <lineage>
        <taxon>Eukaryota</taxon>
        <taxon>Viridiplantae</taxon>
        <taxon>Streptophyta</taxon>
        <taxon>Embryophyta</taxon>
        <taxon>Tracheophyta</taxon>
        <taxon>Spermatophyta</taxon>
        <taxon>Magnoliopsida</taxon>
        <taxon>eudicotyledons</taxon>
        <taxon>Gunneridae</taxon>
        <taxon>Pentapetalae</taxon>
        <taxon>rosids</taxon>
        <taxon>fabids</taxon>
        <taxon>Fabales</taxon>
        <taxon>Fabaceae</taxon>
        <taxon>Papilionoideae</taxon>
        <taxon>50 kb inversion clade</taxon>
        <taxon>NPAAA clade</taxon>
        <taxon>indigoferoid/millettioid clade</taxon>
        <taxon>Phaseoleae</taxon>
        <taxon>Clitoria</taxon>
    </lineage>
</organism>
<protein>
    <recommendedName>
        <fullName evidence="6">Pentatricopeptide repeat-containing protein</fullName>
    </recommendedName>
</protein>
<dbReference type="GO" id="GO:0003729">
    <property type="term" value="F:mRNA binding"/>
    <property type="evidence" value="ECO:0007669"/>
    <property type="project" value="TreeGrafter"/>
</dbReference>
<dbReference type="Pfam" id="PF13041">
    <property type="entry name" value="PPR_2"/>
    <property type="match status" value="3"/>
</dbReference>
<dbReference type="PROSITE" id="PS51375">
    <property type="entry name" value="PPR"/>
    <property type="match status" value="7"/>
</dbReference>